<dbReference type="AlphaFoldDB" id="A0ABD3Q312"/>
<feature type="repeat" description="WD" evidence="5">
    <location>
        <begin position="796"/>
        <end position="829"/>
    </location>
</feature>
<feature type="repeat" description="WD" evidence="5">
    <location>
        <begin position="664"/>
        <end position="699"/>
    </location>
</feature>
<feature type="domain" description="CDC20/Fizzy WD40" evidence="7">
    <location>
        <begin position="528"/>
        <end position="827"/>
    </location>
</feature>
<proteinExistence type="inferred from homology"/>
<feature type="compositionally biased region" description="Basic and acidic residues" evidence="6">
    <location>
        <begin position="9"/>
        <end position="24"/>
    </location>
</feature>
<dbReference type="InterPro" id="IPR033010">
    <property type="entry name" value="Cdc20/Fizzy"/>
</dbReference>
<feature type="region of interest" description="Disordered" evidence="6">
    <location>
        <begin position="378"/>
        <end position="415"/>
    </location>
</feature>
<evidence type="ECO:0000259" key="7">
    <source>
        <dbReference type="Pfam" id="PF24807"/>
    </source>
</evidence>
<keyword evidence="4" id="KW-0131">Cell cycle</keyword>
<evidence type="ECO:0000256" key="1">
    <source>
        <dbReference type="ARBA" id="ARBA00006445"/>
    </source>
</evidence>
<feature type="compositionally biased region" description="Low complexity" evidence="6">
    <location>
        <begin position="122"/>
        <end position="131"/>
    </location>
</feature>
<dbReference type="PANTHER" id="PTHR19918">
    <property type="entry name" value="CELL DIVISION CYCLE 20 CDC20 FIZZY -RELATED"/>
    <property type="match status" value="1"/>
</dbReference>
<dbReference type="InterPro" id="IPR001680">
    <property type="entry name" value="WD40_rpt"/>
</dbReference>
<evidence type="ECO:0000256" key="4">
    <source>
        <dbReference type="ARBA" id="ARBA00023306"/>
    </source>
</evidence>
<evidence type="ECO:0000256" key="5">
    <source>
        <dbReference type="PROSITE-ProRule" id="PRU00221"/>
    </source>
</evidence>
<dbReference type="InterPro" id="IPR056150">
    <property type="entry name" value="WD40_CDC20-Fz"/>
</dbReference>
<dbReference type="EMBL" id="JABMIG020000078">
    <property type="protein sequence ID" value="KAL3794682.1"/>
    <property type="molecule type" value="Genomic_DNA"/>
</dbReference>
<comment type="similarity">
    <text evidence="1">Belongs to the WD repeat CDC20/Fizzy family.</text>
</comment>
<dbReference type="InterPro" id="IPR015943">
    <property type="entry name" value="WD40/YVTN_repeat-like_dom_sf"/>
</dbReference>
<accession>A0ABD3Q312</accession>
<dbReference type="PROSITE" id="PS50294">
    <property type="entry name" value="WD_REPEATS_REGION"/>
    <property type="match status" value="3"/>
</dbReference>
<keyword evidence="9" id="KW-1185">Reference proteome</keyword>
<feature type="compositionally biased region" description="Polar residues" evidence="6">
    <location>
        <begin position="229"/>
        <end position="240"/>
    </location>
</feature>
<keyword evidence="3" id="KW-0677">Repeat</keyword>
<keyword evidence="2 5" id="KW-0853">WD repeat</keyword>
<evidence type="ECO:0000313" key="8">
    <source>
        <dbReference type="EMBL" id="KAL3794682.1"/>
    </source>
</evidence>
<feature type="compositionally biased region" description="Low complexity" evidence="6">
    <location>
        <begin position="38"/>
        <end position="52"/>
    </location>
</feature>
<dbReference type="Pfam" id="PF24807">
    <property type="entry name" value="WD40_CDC20-Fz"/>
    <property type="match status" value="1"/>
</dbReference>
<dbReference type="SMART" id="SM00320">
    <property type="entry name" value="WD40"/>
    <property type="match status" value="6"/>
</dbReference>
<dbReference type="SUPFAM" id="SSF50978">
    <property type="entry name" value="WD40 repeat-like"/>
    <property type="match status" value="1"/>
</dbReference>
<dbReference type="InterPro" id="IPR036322">
    <property type="entry name" value="WD40_repeat_dom_sf"/>
</dbReference>
<dbReference type="PANTHER" id="PTHR19918:SF1">
    <property type="entry name" value="FIZZY-RELATED PROTEIN HOMOLOG"/>
    <property type="match status" value="1"/>
</dbReference>
<dbReference type="PROSITE" id="PS00678">
    <property type="entry name" value="WD_REPEATS_1"/>
    <property type="match status" value="1"/>
</dbReference>
<feature type="region of interest" description="Disordered" evidence="6">
    <location>
        <begin position="1"/>
        <end position="57"/>
    </location>
</feature>
<evidence type="ECO:0000256" key="6">
    <source>
        <dbReference type="SAM" id="MobiDB-lite"/>
    </source>
</evidence>
<protein>
    <recommendedName>
        <fullName evidence="7">CDC20/Fizzy WD40 domain-containing protein</fullName>
    </recommendedName>
</protein>
<name>A0ABD3Q312_9STRA</name>
<evidence type="ECO:0000256" key="3">
    <source>
        <dbReference type="ARBA" id="ARBA00022737"/>
    </source>
</evidence>
<feature type="region of interest" description="Disordered" evidence="6">
    <location>
        <begin position="336"/>
        <end position="360"/>
    </location>
</feature>
<dbReference type="PROSITE" id="PS50082">
    <property type="entry name" value="WD_REPEATS_2"/>
    <property type="match status" value="3"/>
</dbReference>
<feature type="region of interest" description="Disordered" evidence="6">
    <location>
        <begin position="87"/>
        <end position="268"/>
    </location>
</feature>
<dbReference type="Proteomes" id="UP001516023">
    <property type="component" value="Unassembled WGS sequence"/>
</dbReference>
<feature type="repeat" description="WD" evidence="5">
    <location>
        <begin position="574"/>
        <end position="615"/>
    </location>
</feature>
<gene>
    <name evidence="8" type="ORF">HJC23_010110</name>
</gene>
<feature type="compositionally biased region" description="Polar residues" evidence="6">
    <location>
        <begin position="89"/>
        <end position="117"/>
    </location>
</feature>
<sequence>MKRGIAEGVESHQQHAYEQQEKRVSFILPPKRTKTDLSTDSNIISHSSSTPSKMPEQLLHRNNQNQTVIPMETELSEPHKFTFDFIDNEPNNPCGTPSSTISSRQFRNSYPLSNNHNAYWGPSTPSSGRSSRSPRHSPSPRLCSPKSDRVDGRYLVRLPPSYSPRNAKNAAHASPRSVGRGPRSNEEVKRNLFASNDDVVMEDGEHSTPRRSMNSASPRRLPPSPASSHQSRIWTSNSAFNPVDSREGSIASTNSGNNSNISTFLNSPRRRGHITGLASPMSENLSNPIVSASSVASSPSSAAGLLSGHDEGAGDRFIPSRASSNLSFSLPVGNVGGGSNHVPRPMSGSRPRVAPNTEDLNPAPSFGATLMGRAGPVADTTVDTRTDGQAVSPAISEDAGSASDETSDRHDASNRQPLLYDALLRSEMLGENFDPSLQSSMQQSPSNTMASSKIVTPFRERSNNLRFVSPRQMHSNALYRNGSGNRDFSVVNAFNLSPVSLTSNQRSTLGSYADKRQRKISKVPCKVLDAPSLQDDFYLNLVDWGPQNMLAVGLGSTVYLWYASTSQVTKLVDLSSTDDGVTSVAWSDGGRHLAVGTTRGEVQLWDACAEKLVRTMNGHSARVGALAWKGTTGGGGSTLLASGSRDRLICLRDPRSDQSFEARLCAHKQEVCGLKWSYGERSMLASGGNDNKLLVWDIKKHTQPFHTFAEHTAAVKAIAWSPHQHGILASGGGTADRCIRFSNCLSGQGINCIDTGSQVCNLAWSKNCNEIVSTHGYSLNQIVVWKYPTMTKMATLTGHTFRVLYLSVSPDGSTIVTGAGDETLRFWQVFPGPQKEGSSDGGLLFPSLTGSVIR</sequence>
<feature type="compositionally biased region" description="Low complexity" evidence="6">
    <location>
        <begin position="248"/>
        <end position="263"/>
    </location>
</feature>
<reference evidence="8 9" key="1">
    <citation type="journal article" date="2020" name="G3 (Bethesda)">
        <title>Improved Reference Genome for Cyclotella cryptica CCMP332, a Model for Cell Wall Morphogenesis, Salinity Adaptation, and Lipid Production in Diatoms (Bacillariophyta).</title>
        <authorList>
            <person name="Roberts W.R."/>
            <person name="Downey K.M."/>
            <person name="Ruck E.C."/>
            <person name="Traller J.C."/>
            <person name="Alverson A.J."/>
        </authorList>
    </citation>
    <scope>NUCLEOTIDE SEQUENCE [LARGE SCALE GENOMIC DNA]</scope>
    <source>
        <strain evidence="8 9">CCMP332</strain>
    </source>
</reference>
<evidence type="ECO:0000313" key="9">
    <source>
        <dbReference type="Proteomes" id="UP001516023"/>
    </source>
</evidence>
<organism evidence="8 9">
    <name type="scientific">Cyclotella cryptica</name>
    <dbReference type="NCBI Taxonomy" id="29204"/>
    <lineage>
        <taxon>Eukaryota</taxon>
        <taxon>Sar</taxon>
        <taxon>Stramenopiles</taxon>
        <taxon>Ochrophyta</taxon>
        <taxon>Bacillariophyta</taxon>
        <taxon>Coscinodiscophyceae</taxon>
        <taxon>Thalassiosirophycidae</taxon>
        <taxon>Stephanodiscales</taxon>
        <taxon>Stephanodiscaceae</taxon>
        <taxon>Cyclotella</taxon>
    </lineage>
</organism>
<dbReference type="Gene3D" id="2.130.10.10">
    <property type="entry name" value="YVTN repeat-like/Quinoprotein amine dehydrogenase"/>
    <property type="match status" value="1"/>
</dbReference>
<comment type="caution">
    <text evidence="8">The sequence shown here is derived from an EMBL/GenBank/DDBJ whole genome shotgun (WGS) entry which is preliminary data.</text>
</comment>
<dbReference type="InterPro" id="IPR019775">
    <property type="entry name" value="WD40_repeat_CS"/>
</dbReference>
<evidence type="ECO:0000256" key="2">
    <source>
        <dbReference type="ARBA" id="ARBA00022574"/>
    </source>
</evidence>